<dbReference type="NCBIfam" id="TIGR03843">
    <property type="entry name" value="SCO1664 family protein"/>
    <property type="match status" value="1"/>
</dbReference>
<gene>
    <name evidence="2" type="ORF">GCM10011594_11280</name>
</gene>
<reference evidence="2" key="1">
    <citation type="journal article" date="2014" name="Int. J. Syst. Evol. Microbiol.">
        <title>Complete genome sequence of Corynebacterium casei LMG S-19264T (=DSM 44701T), isolated from a smear-ripened cheese.</title>
        <authorList>
            <consortium name="US DOE Joint Genome Institute (JGI-PGF)"/>
            <person name="Walter F."/>
            <person name="Albersmeier A."/>
            <person name="Kalinowski J."/>
            <person name="Ruckert C."/>
        </authorList>
    </citation>
    <scope>NUCLEOTIDE SEQUENCE</scope>
    <source>
        <strain evidence="2">CGMCC 4.7308</strain>
    </source>
</reference>
<dbReference type="EMBL" id="BMNA01000002">
    <property type="protein sequence ID" value="GGL93178.1"/>
    <property type="molecule type" value="Genomic_DNA"/>
</dbReference>
<evidence type="ECO:0000313" key="3">
    <source>
        <dbReference type="Proteomes" id="UP000655208"/>
    </source>
</evidence>
<dbReference type="AlphaFoldDB" id="A0A917WDP6"/>
<accession>A0A917WDP6</accession>
<dbReference type="Proteomes" id="UP000655208">
    <property type="component" value="Unassembled WGS sequence"/>
</dbReference>
<proteinExistence type="predicted"/>
<evidence type="ECO:0000256" key="1">
    <source>
        <dbReference type="SAM" id="MobiDB-lite"/>
    </source>
</evidence>
<name>A0A917WDP6_9ACTN</name>
<comment type="caution">
    <text evidence="2">The sequence shown here is derived from an EMBL/GenBank/DDBJ whole genome shotgun (WGS) entry which is preliminary data.</text>
</comment>
<feature type="compositionally biased region" description="Acidic residues" evidence="1">
    <location>
        <begin position="130"/>
        <end position="160"/>
    </location>
</feature>
<sequence length="323" mass="34310">MPDTAAARPGPEPADGAVTGAPLDPDAVREVLALGDLTVQGRISDASNLTLRAVAELDGVAVDCVYKPVRGERPLWDFPDGTLAQREVAAYQVAVAAGWDCVPTTLLRPGPFGAGMVQQWIETAPPLDTEGLDGDEAGDPDGDDTDDGTDDADDGIDDLDTGPGPGELVDLVPEDRIPPGWLPVLRAVDMVGRDIAVVHADVPALAVLAGFDLVVNNADRKGSHVLAAPDGRVLGVDHGLCFHCDDKLRTILWGWAGEPLPDAVQDGLDRLATGLDGELSDRLHELLTVAEVRVFGERVARLRRYPVFRKPPRGRTPIPWPPL</sequence>
<feature type="region of interest" description="Disordered" evidence="1">
    <location>
        <begin position="1"/>
        <end position="22"/>
    </location>
</feature>
<evidence type="ECO:0008006" key="4">
    <source>
        <dbReference type="Google" id="ProtNLM"/>
    </source>
</evidence>
<protein>
    <recommendedName>
        <fullName evidence="4">Repeat protein (TIGR03843 family)</fullName>
    </recommendedName>
</protein>
<keyword evidence="3" id="KW-1185">Reference proteome</keyword>
<reference evidence="2" key="2">
    <citation type="submission" date="2020-09" db="EMBL/GenBank/DDBJ databases">
        <authorList>
            <person name="Sun Q."/>
            <person name="Zhou Y."/>
        </authorList>
    </citation>
    <scope>NUCLEOTIDE SEQUENCE</scope>
    <source>
        <strain evidence="2">CGMCC 4.7308</strain>
    </source>
</reference>
<dbReference type="InterPro" id="IPR022292">
    <property type="entry name" value="CHP03843"/>
</dbReference>
<evidence type="ECO:0000313" key="2">
    <source>
        <dbReference type="EMBL" id="GGL93178.1"/>
    </source>
</evidence>
<organism evidence="2 3">
    <name type="scientific">Nakamurella endophytica</name>
    <dbReference type="NCBI Taxonomy" id="1748367"/>
    <lineage>
        <taxon>Bacteria</taxon>
        <taxon>Bacillati</taxon>
        <taxon>Actinomycetota</taxon>
        <taxon>Actinomycetes</taxon>
        <taxon>Nakamurellales</taxon>
        <taxon>Nakamurellaceae</taxon>
        <taxon>Nakamurella</taxon>
    </lineage>
</organism>
<feature type="region of interest" description="Disordered" evidence="1">
    <location>
        <begin position="126"/>
        <end position="165"/>
    </location>
</feature>